<evidence type="ECO:0000256" key="10">
    <source>
        <dbReference type="ARBA" id="ARBA00023172"/>
    </source>
</evidence>
<feature type="region of interest" description="Disordered" evidence="13">
    <location>
        <begin position="223"/>
        <end position="242"/>
    </location>
</feature>
<protein>
    <recommendedName>
        <fullName evidence="1">RNA-directed DNA polymerase</fullName>
        <ecNumber evidence="1">2.7.7.49</ecNumber>
    </recommendedName>
</protein>
<dbReference type="Pfam" id="PF00078">
    <property type="entry name" value="RVT_1"/>
    <property type="match status" value="1"/>
</dbReference>
<evidence type="ECO:0000259" key="15">
    <source>
        <dbReference type="PROSITE" id="PS50879"/>
    </source>
</evidence>
<dbReference type="InterPro" id="IPR036397">
    <property type="entry name" value="RNaseH_sf"/>
</dbReference>
<evidence type="ECO:0000256" key="4">
    <source>
        <dbReference type="ARBA" id="ARBA00022695"/>
    </source>
</evidence>
<dbReference type="SUPFAM" id="SSF56672">
    <property type="entry name" value="DNA/RNA polymerases"/>
    <property type="match status" value="1"/>
</dbReference>
<dbReference type="InterPro" id="IPR002156">
    <property type="entry name" value="RNaseH_domain"/>
</dbReference>
<keyword evidence="17" id="KW-1185">Reference proteome</keyword>
<evidence type="ECO:0000256" key="12">
    <source>
        <dbReference type="SAM" id="Coils"/>
    </source>
</evidence>
<feature type="domain" description="Reverse transcriptase" evidence="14">
    <location>
        <begin position="988"/>
        <end position="1178"/>
    </location>
</feature>
<feature type="coiled-coil region" evidence="12">
    <location>
        <begin position="1553"/>
        <end position="1587"/>
    </location>
</feature>
<evidence type="ECO:0000256" key="1">
    <source>
        <dbReference type="ARBA" id="ARBA00012493"/>
    </source>
</evidence>
<keyword evidence="9" id="KW-0695">RNA-directed DNA polymerase</keyword>
<dbReference type="Gene3D" id="3.30.420.10">
    <property type="entry name" value="Ribonuclease H-like superfamily/Ribonuclease H"/>
    <property type="match status" value="1"/>
</dbReference>
<reference evidence="16" key="1">
    <citation type="journal article" date="2022" name="Int. J. Mol. Sci.">
        <title>Draft Genome of Tanacetum Coccineum: Genomic Comparison of Closely Related Tanacetum-Family Plants.</title>
        <authorList>
            <person name="Yamashiro T."/>
            <person name="Shiraishi A."/>
            <person name="Nakayama K."/>
            <person name="Satake H."/>
        </authorList>
    </citation>
    <scope>NUCLEOTIDE SEQUENCE</scope>
</reference>
<gene>
    <name evidence="16" type="ORF">Tco_0974907</name>
</gene>
<dbReference type="PROSITE" id="PS50879">
    <property type="entry name" value="RNASE_H_1"/>
    <property type="match status" value="1"/>
</dbReference>
<dbReference type="PANTHER" id="PTHR33064:SF37">
    <property type="entry name" value="RIBONUCLEASE H"/>
    <property type="match status" value="1"/>
</dbReference>
<dbReference type="InterPro" id="IPR043128">
    <property type="entry name" value="Rev_trsase/Diguanyl_cyclase"/>
</dbReference>
<reference evidence="16" key="2">
    <citation type="submission" date="2022-01" db="EMBL/GenBank/DDBJ databases">
        <authorList>
            <person name="Yamashiro T."/>
            <person name="Shiraishi A."/>
            <person name="Satake H."/>
            <person name="Nakayama K."/>
        </authorList>
    </citation>
    <scope>NUCLEOTIDE SEQUENCE</scope>
</reference>
<keyword evidence="7" id="KW-0255">Endonuclease</keyword>
<evidence type="ECO:0000256" key="3">
    <source>
        <dbReference type="ARBA" id="ARBA00022679"/>
    </source>
</evidence>
<evidence type="ECO:0000256" key="11">
    <source>
        <dbReference type="ARBA" id="ARBA00025678"/>
    </source>
</evidence>
<dbReference type="Pfam" id="PF07028">
    <property type="entry name" value="DUF1319"/>
    <property type="match status" value="1"/>
</dbReference>
<feature type="compositionally biased region" description="Low complexity" evidence="13">
    <location>
        <begin position="472"/>
        <end position="481"/>
    </location>
</feature>
<dbReference type="Gene3D" id="3.30.70.270">
    <property type="match status" value="2"/>
</dbReference>
<dbReference type="EC" id="2.7.7.49" evidence="1"/>
<dbReference type="Gene3D" id="2.40.70.10">
    <property type="entry name" value="Acid Proteases"/>
    <property type="match status" value="1"/>
</dbReference>
<evidence type="ECO:0000256" key="6">
    <source>
        <dbReference type="ARBA" id="ARBA00022750"/>
    </source>
</evidence>
<accession>A0ABQ5ECY0</accession>
<dbReference type="Gene3D" id="3.10.10.10">
    <property type="entry name" value="HIV Type 1 Reverse Transcriptase, subunit A, domain 1"/>
    <property type="match status" value="1"/>
</dbReference>
<organism evidence="16 17">
    <name type="scientific">Tanacetum coccineum</name>
    <dbReference type="NCBI Taxonomy" id="301880"/>
    <lineage>
        <taxon>Eukaryota</taxon>
        <taxon>Viridiplantae</taxon>
        <taxon>Streptophyta</taxon>
        <taxon>Embryophyta</taxon>
        <taxon>Tracheophyta</taxon>
        <taxon>Spermatophyta</taxon>
        <taxon>Magnoliopsida</taxon>
        <taxon>eudicotyledons</taxon>
        <taxon>Gunneridae</taxon>
        <taxon>Pentapetalae</taxon>
        <taxon>asterids</taxon>
        <taxon>campanulids</taxon>
        <taxon>Asterales</taxon>
        <taxon>Asteraceae</taxon>
        <taxon>Asteroideae</taxon>
        <taxon>Anthemideae</taxon>
        <taxon>Anthemidinae</taxon>
        <taxon>Tanacetum</taxon>
    </lineage>
</organism>
<comment type="caution">
    <text evidence="16">The sequence shown here is derived from an EMBL/GenBank/DDBJ whole genome shotgun (WGS) entry which is preliminary data.</text>
</comment>
<evidence type="ECO:0000256" key="7">
    <source>
        <dbReference type="ARBA" id="ARBA00022759"/>
    </source>
</evidence>
<evidence type="ECO:0000313" key="16">
    <source>
        <dbReference type="EMBL" id="GJT48750.1"/>
    </source>
</evidence>
<keyword evidence="3" id="KW-0808">Transferase</keyword>
<dbReference type="InterPro" id="IPR010746">
    <property type="entry name" value="CYMV_Orf1"/>
</dbReference>
<dbReference type="InterPro" id="IPR041373">
    <property type="entry name" value="RT_RNaseH"/>
</dbReference>
<sequence>MARNRHQVARTTRRVFGRNNYNRTLETAVDPERQLEISRERRANLVPAEVLYSNNRSTARHRVYEHYSEQRILCVGENQINLRLCNEESYESLRNSGLQHIHLGIFMIRLHALHRRSAGTNALVVLRDTRWEDSRQIIATMEVDLSAGTQLVYTFPDMILSVNDFHNHVEVAIQTHGYDTWQGESNLLITIALTGRLSNTSYMGFQYNMENVVDHLTTTGITATPGERKEYRQTPQPPRYSVDQHDREVIRNDNLDEDEEHFIGICLQTPQEEHISYDVCFCESCLNEARILEEEPLNKVRRSNKPKRSRQRSWERWSTLGEPSGKWDYYVKYDAPPDTTPIEEIAATGWGDEFSDDEVTPGKVTILEERSDWDDDERSGGKVLVIQERLAQNQQEFLDEYLPQWDEHLAIQKQELESEWENPFAAKRGENHTILHLSKEEENDDLPYPKFRNFKQVAAQIIKKHEEHAFPSTSQEESTQSYQPPHDSIMGPSVYPPAQQNPQPFYRPDYQFGYPQGKGKTFSGGYGEYYNSQWTLPPAWTESRVMLVLPADPSLRSLPAIKFTHTFVSKMCKDAALAKELRDLSLCSAIPIPGYYKNNRNKNYLGKTVNVKRKQPQKPEEEKDFNSNEVKLLKELLKEKTEQVQQMIRDQAKEYYENKAAMQKKEEIWQSKESLLVRDLTDALKIIDQLRIEKERLEEQKDEEIRELKAQLQKKEEEAEAQFSREEFPPLGNTHVARPCIETEVHYSGNATTSPKIRKITNQLYNVKVEFDIPNCTAFGTTAIIDTGASACCINKKVIPKEALEPLTQTVVFNGLNSRQQATHRIKQGYFLIEENKFKIPLIYAFDMRDNNGIEMLIGANFLRSMKGGIRIEGDEITIYKKVTKIKTSNQTEIAEIAELEVSEEEFLEINESIYFNQEGSRAFQEQFKPVIDRLKQQGYIGEEPLKHWKKNGELCKLDIINPDITIEDRPLKHVTPAMEDLFRKHVDSLSNLISPKKSRQRTMRLIENQGTTIDPVTGREVKGKERMVFNYKSLNDNTYKDQYSLPGINTIIKRIGGAKIFSKFDLKSGFHQVAMDEESIPWTTFLVTGGLHEWLVMPFGLKNAPAVFQRKMDKCFKGTESFIAVYIDDILVFSKNEKDHAKHLERMLKICEDNGLVLSPTKMKIAVSTVDFLGAVIGEGTIKLQPHIIKKIVNFNEEELKTKKGLRSFLGILNYARNHIPKLGILLRPLYEKTNAHGDKRLKPSDYELVRKIKEQVQNLPDLEIPPENAHIILETDGCMEGWGGIVKWKKSKEDPRSSERICAYASGKFSTTQSTIDAEINACINTLEKLKIYYLDKQEVTLRTDCQAIISFYNKTNSNKSSRVRWIKFADAVTGTGVKINIEHIEGKHNTLADSLSRLVNLSFAECTREIKELTAASLYFVEEVLQSPNAFQKNMKTTCEELKANQTLIRMDKFDAWRSVAQDLELAEAKEAVKAMRNLQVIIQYKAQICFGQSTKDNHWKGFLEDDESSDDSILIVDPGWDDYCLQELKLNNPFHFVQKLKGPVALKNYKSISEKQKELESRVQNCQEKLESCEELLRKTQSETRKSLQQISTEIQQSKPLTKREVLNLVQEITEQPKLVEKEALRLTEDLNKKIQNVEHLLHEVKKLITG</sequence>
<name>A0ABQ5ECY0_9ASTR</name>
<evidence type="ECO:0000256" key="2">
    <source>
        <dbReference type="ARBA" id="ARBA00022670"/>
    </source>
</evidence>
<dbReference type="InterPro" id="IPR051320">
    <property type="entry name" value="Viral_Replic_Matur_Polypro"/>
</dbReference>
<dbReference type="InterPro" id="IPR000477">
    <property type="entry name" value="RT_dom"/>
</dbReference>
<evidence type="ECO:0000313" key="17">
    <source>
        <dbReference type="Proteomes" id="UP001151760"/>
    </source>
</evidence>
<dbReference type="InterPro" id="IPR000588">
    <property type="entry name" value="Pept_A3A"/>
</dbReference>
<feature type="coiled-coil region" evidence="12">
    <location>
        <begin position="680"/>
        <end position="725"/>
    </location>
</feature>
<proteinExistence type="predicted"/>
<keyword evidence="2" id="KW-0645">Protease</keyword>
<feature type="region of interest" description="Disordered" evidence="13">
    <location>
        <begin position="467"/>
        <end position="508"/>
    </location>
</feature>
<keyword evidence="5" id="KW-0540">Nuclease</keyword>
<dbReference type="Pfam" id="PF02160">
    <property type="entry name" value="Peptidase_A3"/>
    <property type="match status" value="1"/>
</dbReference>
<feature type="domain" description="RNase H type-1" evidence="15">
    <location>
        <begin position="1269"/>
        <end position="1404"/>
    </location>
</feature>
<evidence type="ECO:0000256" key="13">
    <source>
        <dbReference type="SAM" id="MobiDB-lite"/>
    </source>
</evidence>
<keyword evidence="12" id="KW-0175">Coiled coil</keyword>
<dbReference type="Proteomes" id="UP001151760">
    <property type="component" value="Unassembled WGS sequence"/>
</dbReference>
<dbReference type="EMBL" id="BQNB010016179">
    <property type="protein sequence ID" value="GJT48750.1"/>
    <property type="molecule type" value="Genomic_DNA"/>
</dbReference>
<evidence type="ECO:0000256" key="8">
    <source>
        <dbReference type="ARBA" id="ARBA00022801"/>
    </source>
</evidence>
<dbReference type="PROSITE" id="PS50878">
    <property type="entry name" value="RT_POL"/>
    <property type="match status" value="1"/>
</dbReference>
<keyword evidence="4" id="KW-0548">Nucleotidyltransferase</keyword>
<comment type="function">
    <text evidence="11">Encodes for at least two polypeptides: protease (PR) and reverse transcriptase (RT). The protease processes the polyprotein in cis. Reverse transcriptase is multifunctional enzyme that converts the viral RNA genome into dsDNA in viral cytoplasmic capsids. This enzyme displays a DNA polymerase activity that can copy either DNA or RNA templates, and a ribonuclease H (RNase H) activity that cleaves the RNA strand of RNA-DNA heteroduplexes in a partially processive 3'- to 5'-endonucleasic mode. Neo-synthesized pregenomic RNA (pgRNA) are encapsidated, and reverse-transcribed inside the nucleocapsid. Partial (+)DNA is synthesized from the (-)DNA template and generates the relaxed circular DNA (RC-DNA) genome. After budding and infection, the RC-DNA migrates in the nucleus, and is converted into a plasmid-like covalently closed circular DNA (cccDNA).</text>
</comment>
<evidence type="ECO:0000259" key="14">
    <source>
        <dbReference type="PROSITE" id="PS50878"/>
    </source>
</evidence>
<dbReference type="CDD" id="cd01647">
    <property type="entry name" value="RT_LTR"/>
    <property type="match status" value="1"/>
</dbReference>
<dbReference type="InterPro" id="IPR021109">
    <property type="entry name" value="Peptidase_aspartic_dom_sf"/>
</dbReference>
<keyword evidence="6" id="KW-0064">Aspartyl protease</keyword>
<evidence type="ECO:0000256" key="5">
    <source>
        <dbReference type="ARBA" id="ARBA00022722"/>
    </source>
</evidence>
<dbReference type="InterPro" id="IPR043502">
    <property type="entry name" value="DNA/RNA_pol_sf"/>
</dbReference>
<evidence type="ECO:0000256" key="9">
    <source>
        <dbReference type="ARBA" id="ARBA00022918"/>
    </source>
</evidence>
<dbReference type="PANTHER" id="PTHR33064">
    <property type="entry name" value="POL PROTEIN"/>
    <property type="match status" value="1"/>
</dbReference>
<keyword evidence="8" id="KW-0378">Hydrolase</keyword>
<dbReference type="Pfam" id="PF17917">
    <property type="entry name" value="RT_RNaseH"/>
    <property type="match status" value="1"/>
</dbReference>
<keyword evidence="10" id="KW-0233">DNA recombination</keyword>